<sequence length="133" mass="15238">MTPKVPRGRSSRGSLRLCRWQSTAGEKHRNAKLTDDDDCNIRESKLSDCEQSKKYQVHKTTTANSISASVLFCVFVSFRNQFFQVRLCRCSRRGGNSLQLRDQLRLGSLMVASTCHRPARTGHQWRTLLHKLS</sequence>
<comment type="caution">
    <text evidence="1">The sequence shown here is derived from an EMBL/GenBank/DDBJ whole genome shotgun (WGS) entry which is preliminary data.</text>
</comment>
<name>A0A5C6AH82_9BACT</name>
<dbReference type="EMBL" id="SJPN01000006">
    <property type="protein sequence ID" value="TWT98535.1"/>
    <property type="molecule type" value="Genomic_DNA"/>
</dbReference>
<evidence type="ECO:0000313" key="2">
    <source>
        <dbReference type="Proteomes" id="UP000320176"/>
    </source>
</evidence>
<keyword evidence="2" id="KW-1185">Reference proteome</keyword>
<organism evidence="1 2">
    <name type="scientific">Stieleria varia</name>
    <dbReference type="NCBI Taxonomy" id="2528005"/>
    <lineage>
        <taxon>Bacteria</taxon>
        <taxon>Pseudomonadati</taxon>
        <taxon>Planctomycetota</taxon>
        <taxon>Planctomycetia</taxon>
        <taxon>Pirellulales</taxon>
        <taxon>Pirellulaceae</taxon>
        <taxon>Stieleria</taxon>
    </lineage>
</organism>
<proteinExistence type="predicted"/>
<accession>A0A5C6AH82</accession>
<gene>
    <name evidence="1" type="ORF">Pla52n_50510</name>
</gene>
<dbReference type="Proteomes" id="UP000320176">
    <property type="component" value="Unassembled WGS sequence"/>
</dbReference>
<protein>
    <submittedName>
        <fullName evidence="1">Uncharacterized protein</fullName>
    </submittedName>
</protein>
<reference evidence="1 2" key="1">
    <citation type="submission" date="2019-02" db="EMBL/GenBank/DDBJ databases">
        <title>Deep-cultivation of Planctomycetes and their phenomic and genomic characterization uncovers novel biology.</title>
        <authorList>
            <person name="Wiegand S."/>
            <person name="Jogler M."/>
            <person name="Boedeker C."/>
            <person name="Pinto D."/>
            <person name="Vollmers J."/>
            <person name="Rivas-Marin E."/>
            <person name="Kohn T."/>
            <person name="Peeters S.H."/>
            <person name="Heuer A."/>
            <person name="Rast P."/>
            <person name="Oberbeckmann S."/>
            <person name="Bunk B."/>
            <person name="Jeske O."/>
            <person name="Meyerdierks A."/>
            <person name="Storesund J.E."/>
            <person name="Kallscheuer N."/>
            <person name="Luecker S."/>
            <person name="Lage O.M."/>
            <person name="Pohl T."/>
            <person name="Merkel B.J."/>
            <person name="Hornburger P."/>
            <person name="Mueller R.-W."/>
            <person name="Bruemmer F."/>
            <person name="Labrenz M."/>
            <person name="Spormann A.M."/>
            <person name="Op Den Camp H."/>
            <person name="Overmann J."/>
            <person name="Amann R."/>
            <person name="Jetten M.S.M."/>
            <person name="Mascher T."/>
            <person name="Medema M.H."/>
            <person name="Devos D.P."/>
            <person name="Kaster A.-K."/>
            <person name="Ovreas L."/>
            <person name="Rohde M."/>
            <person name="Galperin M.Y."/>
            <person name="Jogler C."/>
        </authorList>
    </citation>
    <scope>NUCLEOTIDE SEQUENCE [LARGE SCALE GENOMIC DNA]</scope>
    <source>
        <strain evidence="1 2">Pla52n</strain>
    </source>
</reference>
<dbReference type="AlphaFoldDB" id="A0A5C6AH82"/>
<evidence type="ECO:0000313" key="1">
    <source>
        <dbReference type="EMBL" id="TWT98535.1"/>
    </source>
</evidence>